<gene>
    <name evidence="1" type="ORF">K875_03140</name>
</gene>
<dbReference type="Proteomes" id="UP000025947">
    <property type="component" value="Unassembled WGS sequence"/>
</dbReference>
<reference evidence="1 2" key="1">
    <citation type="submission" date="2014-04" db="EMBL/GenBank/DDBJ databases">
        <title>The Genome Sequence of Mycobacterium tuberculosis TKK-01-0051.</title>
        <authorList>
            <consortium name="The Broad Institute Genomics Platform"/>
            <consortium name="The Broad Institute Genome Sequencing Center for Infectious Disease"/>
            <person name="Earl A.M."/>
            <person name="Cohen K."/>
            <person name="Pym A."/>
            <person name="Bishai W."/>
            <person name="Maharaj K."/>
            <person name="Desjardins C."/>
            <person name="Abeel T."/>
            <person name="Young S."/>
            <person name="Zeng Q."/>
            <person name="Gargeya S."/>
            <person name="Abouelleil A."/>
            <person name="Alvarado L."/>
            <person name="Chapman S.B."/>
            <person name="Gainer-Dewar J."/>
            <person name="Goldberg J."/>
            <person name="Griggs A."/>
            <person name="Gujja S."/>
            <person name="Hansen M."/>
            <person name="Howarth C."/>
            <person name="Imamovic A."/>
            <person name="Larimer J."/>
            <person name="Murphy C."/>
            <person name="Naylor J."/>
            <person name="Pearson M."/>
            <person name="Poon T.W."/>
            <person name="Priest M."/>
            <person name="Roberts A."/>
            <person name="Saif S."/>
            <person name="Shea T."/>
            <person name="Sykes S."/>
            <person name="Wortman J."/>
            <person name="Nusbaum C."/>
            <person name="Birren B."/>
        </authorList>
    </citation>
    <scope>NUCLEOTIDE SEQUENCE [LARGE SCALE GENOMIC DNA]</scope>
    <source>
        <strain evidence="1 2">TKK-01-0051</strain>
    </source>
</reference>
<comment type="caution">
    <text evidence="1">The sequence shown here is derived from an EMBL/GenBank/DDBJ whole genome shotgun (WGS) entry which is preliminary data.</text>
</comment>
<proteinExistence type="predicted"/>
<sequence length="80" mass="8289">MPDWVTVLFHVCKTDCPGGMSNSSFQSDSGAMLELVTVKLAMKPVCHVCATDNVAVAAAAWAAGLMASPRMATISADTVT</sequence>
<dbReference type="AlphaFoldDB" id="A0A051TZ52"/>
<evidence type="ECO:0000313" key="2">
    <source>
        <dbReference type="Proteomes" id="UP000025947"/>
    </source>
</evidence>
<accession>A0A051TZ52</accession>
<dbReference type="PATRIC" id="fig|1324261.3.peg.3169"/>
<dbReference type="HOGENOM" id="CLU_196000_0_0_11"/>
<organism evidence="1 2">
    <name type="scientific">Mycobacterium [tuberculosis] TKK-01-0051</name>
    <dbReference type="NCBI Taxonomy" id="1324261"/>
    <lineage>
        <taxon>Bacteria</taxon>
        <taxon>Bacillati</taxon>
        <taxon>Actinomycetota</taxon>
        <taxon>Actinomycetes</taxon>
        <taxon>Mycobacteriales</taxon>
        <taxon>Mycobacteriaceae</taxon>
        <taxon>Mycobacterium</taxon>
        <taxon>Mycobacterium avium complex (MAC)</taxon>
    </lineage>
</organism>
<keyword evidence="2" id="KW-1185">Reference proteome</keyword>
<protein>
    <submittedName>
        <fullName evidence="1">Uncharacterized protein</fullName>
    </submittedName>
</protein>
<dbReference type="EMBL" id="JLXW01000008">
    <property type="protein sequence ID" value="KBZ62219.1"/>
    <property type="molecule type" value="Genomic_DNA"/>
</dbReference>
<evidence type="ECO:0000313" key="1">
    <source>
        <dbReference type="EMBL" id="KBZ62219.1"/>
    </source>
</evidence>
<name>A0A051TZ52_9MYCO</name>